<dbReference type="PANTHER" id="PTHR11012">
    <property type="entry name" value="PROTEIN KINASE-LIKE DOMAIN-CONTAINING"/>
    <property type="match status" value="1"/>
</dbReference>
<proteinExistence type="predicted"/>
<dbReference type="InterPro" id="IPR015897">
    <property type="entry name" value="CHK_kinase-like"/>
</dbReference>
<dbReference type="AlphaFoldDB" id="A0A1I8PG57"/>
<feature type="region of interest" description="Disordered" evidence="1">
    <location>
        <begin position="1"/>
        <end position="22"/>
    </location>
</feature>
<reference evidence="3" key="1">
    <citation type="submission" date="2020-05" db="UniProtKB">
        <authorList>
            <consortium name="EnsemblMetazoa"/>
        </authorList>
    </citation>
    <scope>IDENTIFICATION</scope>
    <source>
        <strain evidence="3">USDA</strain>
    </source>
</reference>
<evidence type="ECO:0000259" key="2">
    <source>
        <dbReference type="SMART" id="SM00587"/>
    </source>
</evidence>
<dbReference type="VEuPathDB" id="VectorBase:SCAU007744"/>
<dbReference type="Pfam" id="PF02958">
    <property type="entry name" value="EcKL"/>
    <property type="match status" value="1"/>
</dbReference>
<dbReference type="KEGG" id="scac:106087270"/>
<feature type="compositionally biased region" description="Polar residues" evidence="1">
    <location>
        <begin position="1"/>
        <end position="17"/>
    </location>
</feature>
<sequence length="420" mass="48650">MAPNSSEDSTDQANHSKGASVHKPDWLTPELFHEFLEKDLPNYVKVNKFEVNSAVAPGENFLTVMMRITMEVEMPDSNVESISYMLKVNPRTEEMQYLVGDWHLFEKEQMVYTKYLPKFEEMLQNAGTSVKFGPQLLMPSCKDIKEAIVILEDLRPKGFINVSRRLGLDMQHTEAVLRKLAQFHAASAQYVQEEEEISHLFDRCLASEQDNVVAYRHSIGRALRANLALYGDAQYLEEKLKTYVDNQFEAYLLKTERNPEEFHVLNHGDLWVNNIMFQHNEAGSINETYFIDYQMSRYGPPAHDLLYFLISSTHMEIKLKEFDYFIAFSENLKLLGYQGKIPKLRDIHISLFKHGYWAYAIITNLLTIVLCDPREDVNIDHVLSANDGDDVRMAMFSSQGYVDCMRELLPWLDNRGAFEL</sequence>
<gene>
    <name evidence="3" type="primary">106087270</name>
</gene>
<evidence type="ECO:0000313" key="3">
    <source>
        <dbReference type="EnsemblMetazoa" id="SCAU007744-PA"/>
    </source>
</evidence>
<evidence type="ECO:0000313" key="4">
    <source>
        <dbReference type="Proteomes" id="UP000095300"/>
    </source>
</evidence>
<name>A0A1I8PG57_STOCA</name>
<dbReference type="PANTHER" id="PTHR11012:SF6">
    <property type="entry name" value="CHK DOMAIN OV1-RELATED"/>
    <property type="match status" value="1"/>
</dbReference>
<feature type="domain" description="CHK kinase-like" evidence="2">
    <location>
        <begin position="149"/>
        <end position="334"/>
    </location>
</feature>
<dbReference type="STRING" id="35570.A0A1I8PG57"/>
<dbReference type="SUPFAM" id="SSF56112">
    <property type="entry name" value="Protein kinase-like (PK-like)"/>
    <property type="match status" value="1"/>
</dbReference>
<dbReference type="EnsemblMetazoa" id="SCAU007744-RA">
    <property type="protein sequence ID" value="SCAU007744-PA"/>
    <property type="gene ID" value="SCAU007744"/>
</dbReference>
<dbReference type="InterPro" id="IPR004119">
    <property type="entry name" value="EcKL"/>
</dbReference>
<evidence type="ECO:0000256" key="1">
    <source>
        <dbReference type="SAM" id="MobiDB-lite"/>
    </source>
</evidence>
<protein>
    <recommendedName>
        <fullName evidence="2">CHK kinase-like domain-containing protein</fullName>
    </recommendedName>
</protein>
<accession>A0A1I8PG57</accession>
<dbReference type="OrthoDB" id="191037at2759"/>
<dbReference type="SMART" id="SM00587">
    <property type="entry name" value="CHK"/>
    <property type="match status" value="1"/>
</dbReference>
<organism evidence="3 4">
    <name type="scientific">Stomoxys calcitrans</name>
    <name type="common">Stable fly</name>
    <name type="synonym">Conops calcitrans</name>
    <dbReference type="NCBI Taxonomy" id="35570"/>
    <lineage>
        <taxon>Eukaryota</taxon>
        <taxon>Metazoa</taxon>
        <taxon>Ecdysozoa</taxon>
        <taxon>Arthropoda</taxon>
        <taxon>Hexapoda</taxon>
        <taxon>Insecta</taxon>
        <taxon>Pterygota</taxon>
        <taxon>Neoptera</taxon>
        <taxon>Endopterygota</taxon>
        <taxon>Diptera</taxon>
        <taxon>Brachycera</taxon>
        <taxon>Muscomorpha</taxon>
        <taxon>Muscoidea</taxon>
        <taxon>Muscidae</taxon>
        <taxon>Stomoxys</taxon>
    </lineage>
</organism>
<keyword evidence="4" id="KW-1185">Reference proteome</keyword>
<dbReference type="Gene3D" id="3.90.1200.10">
    <property type="match status" value="1"/>
</dbReference>
<dbReference type="Proteomes" id="UP000095300">
    <property type="component" value="Unassembled WGS sequence"/>
</dbReference>
<dbReference type="InterPro" id="IPR011009">
    <property type="entry name" value="Kinase-like_dom_sf"/>
</dbReference>